<evidence type="ECO:0000256" key="1">
    <source>
        <dbReference type="ARBA" id="ARBA00008984"/>
    </source>
</evidence>
<keyword evidence="4" id="KW-1185">Reference proteome</keyword>
<dbReference type="PANTHER" id="PTHR33279:SF6">
    <property type="entry name" value="SULFUR CARRIER PROTEIN YEDF-RELATED"/>
    <property type="match status" value="1"/>
</dbReference>
<dbReference type="Gene3D" id="3.30.110.40">
    <property type="entry name" value="TusA-like domain"/>
    <property type="match status" value="1"/>
</dbReference>
<name>A0ABW0RA28_9BACL</name>
<evidence type="ECO:0000313" key="4">
    <source>
        <dbReference type="Proteomes" id="UP001595978"/>
    </source>
</evidence>
<comment type="similarity">
    <text evidence="1">Belongs to the sulfur carrier protein TusA family.</text>
</comment>
<dbReference type="Proteomes" id="UP001595978">
    <property type="component" value="Unassembled WGS sequence"/>
</dbReference>
<reference evidence="4" key="1">
    <citation type="journal article" date="2019" name="Int. J. Syst. Evol. Microbiol.">
        <title>The Global Catalogue of Microorganisms (GCM) 10K type strain sequencing project: providing services to taxonomists for standard genome sequencing and annotation.</title>
        <authorList>
            <consortium name="The Broad Institute Genomics Platform"/>
            <consortium name="The Broad Institute Genome Sequencing Center for Infectious Disease"/>
            <person name="Wu L."/>
            <person name="Ma J."/>
        </authorList>
    </citation>
    <scope>NUCLEOTIDE SEQUENCE [LARGE SCALE GENOMIC DNA]</scope>
    <source>
        <strain evidence="4">CCUG 56331</strain>
    </source>
</reference>
<dbReference type="SUPFAM" id="SSF64307">
    <property type="entry name" value="SirA-like"/>
    <property type="match status" value="1"/>
</dbReference>
<dbReference type="InterPro" id="IPR036868">
    <property type="entry name" value="TusA-like_sf"/>
</dbReference>
<organism evidence="3 4">
    <name type="scientific">Ureibacillus suwonensis</name>
    <dbReference type="NCBI Taxonomy" id="313007"/>
    <lineage>
        <taxon>Bacteria</taxon>
        <taxon>Bacillati</taxon>
        <taxon>Bacillota</taxon>
        <taxon>Bacilli</taxon>
        <taxon>Bacillales</taxon>
        <taxon>Caryophanaceae</taxon>
        <taxon>Ureibacillus</taxon>
    </lineage>
</organism>
<dbReference type="CDD" id="cd00291">
    <property type="entry name" value="SirA_YedF_YeeD"/>
    <property type="match status" value="1"/>
</dbReference>
<dbReference type="PROSITE" id="PS01148">
    <property type="entry name" value="UPF0033"/>
    <property type="match status" value="1"/>
</dbReference>
<gene>
    <name evidence="3" type="ORF">ACFPOH_07655</name>
</gene>
<proteinExistence type="inferred from homology"/>
<dbReference type="InterPro" id="IPR001455">
    <property type="entry name" value="TusA-like"/>
</dbReference>
<comment type="caution">
    <text evidence="3">The sequence shown here is derived from an EMBL/GenBank/DDBJ whole genome shotgun (WGS) entry which is preliminary data.</text>
</comment>
<evidence type="ECO:0000313" key="3">
    <source>
        <dbReference type="EMBL" id="MFC5541634.1"/>
    </source>
</evidence>
<dbReference type="PANTHER" id="PTHR33279">
    <property type="entry name" value="SULFUR CARRIER PROTEIN YEDF-RELATED"/>
    <property type="match status" value="1"/>
</dbReference>
<dbReference type="EMBL" id="JBHSNQ010000066">
    <property type="protein sequence ID" value="MFC5541634.1"/>
    <property type="molecule type" value="Genomic_DNA"/>
</dbReference>
<evidence type="ECO:0000259" key="2">
    <source>
        <dbReference type="PROSITE" id="PS01148"/>
    </source>
</evidence>
<dbReference type="Pfam" id="PF01206">
    <property type="entry name" value="TusA"/>
    <property type="match status" value="1"/>
</dbReference>
<protein>
    <submittedName>
        <fullName evidence="3">Sulfurtransferase TusA family protein</fullName>
    </submittedName>
</protein>
<dbReference type="RefSeq" id="WP_390309324.1">
    <property type="nucleotide sequence ID" value="NZ_JBHSNQ010000066.1"/>
</dbReference>
<feature type="domain" description="UPF0033" evidence="2">
    <location>
        <begin position="7"/>
        <end position="31"/>
    </location>
</feature>
<sequence>MEVNQVLDAKGLSCPLPIVRAKKAMDTLATGQVLEVHVTDKGALSDFPAWAKSSGHEILD</sequence>
<accession>A0ABW0RA28</accession>